<evidence type="ECO:0000313" key="2">
    <source>
        <dbReference type="Proteomes" id="UP000321513"/>
    </source>
</evidence>
<evidence type="ECO:0000313" key="1">
    <source>
        <dbReference type="EMBL" id="GEO11565.1"/>
    </source>
</evidence>
<keyword evidence="2" id="KW-1185">Reference proteome</keyword>
<evidence type="ECO:0008006" key="3">
    <source>
        <dbReference type="Google" id="ProtNLM"/>
    </source>
</evidence>
<name>A0A512BI72_9BACT</name>
<proteinExistence type="predicted"/>
<accession>A0A512BI72</accession>
<dbReference type="AlphaFoldDB" id="A0A512BI72"/>
<dbReference type="EMBL" id="BJYT01000024">
    <property type="protein sequence ID" value="GEO11565.1"/>
    <property type="molecule type" value="Genomic_DNA"/>
</dbReference>
<reference evidence="1 2" key="1">
    <citation type="submission" date="2019-07" db="EMBL/GenBank/DDBJ databases">
        <title>Whole genome shotgun sequence of Segetibacter aerophilus NBRC 106135.</title>
        <authorList>
            <person name="Hosoyama A."/>
            <person name="Uohara A."/>
            <person name="Ohji S."/>
            <person name="Ichikawa N."/>
        </authorList>
    </citation>
    <scope>NUCLEOTIDE SEQUENCE [LARGE SCALE GENOMIC DNA]</scope>
    <source>
        <strain evidence="1 2">NBRC 106135</strain>
    </source>
</reference>
<protein>
    <recommendedName>
        <fullName evidence="3">Lipid/polyisoprenoid-binding YceI-like domain-containing protein</fullName>
    </recommendedName>
</protein>
<gene>
    <name evidence="1" type="ORF">SAE01_40610</name>
</gene>
<dbReference type="OrthoDB" id="9794147at2"/>
<dbReference type="Proteomes" id="UP000321513">
    <property type="component" value="Unassembled WGS sequence"/>
</dbReference>
<organism evidence="1 2">
    <name type="scientific">Segetibacter aerophilus</name>
    <dbReference type="NCBI Taxonomy" id="670293"/>
    <lineage>
        <taxon>Bacteria</taxon>
        <taxon>Pseudomonadati</taxon>
        <taxon>Bacteroidota</taxon>
        <taxon>Chitinophagia</taxon>
        <taxon>Chitinophagales</taxon>
        <taxon>Chitinophagaceae</taxon>
        <taxon>Segetibacter</taxon>
    </lineage>
</organism>
<dbReference type="InterPro" id="IPR036761">
    <property type="entry name" value="TTHA0802/YceI-like_sf"/>
</dbReference>
<dbReference type="RefSeq" id="WP_147205668.1">
    <property type="nucleotide sequence ID" value="NZ_BJYT01000024.1"/>
</dbReference>
<comment type="caution">
    <text evidence="1">The sequence shown here is derived from an EMBL/GenBank/DDBJ whole genome shotgun (WGS) entry which is preliminary data.</text>
</comment>
<sequence>MLTYSRQILFVVLYMILLLPLFAIAESNDKGMKKQPAKWAVQKSSTLRIQGLSNVNNFGCDITGYYQPDTLICFEENPLNKTVPLKGALEIDVFNFDCHNKRLTSDLRKTLKAKEYPKLVIRFLSLERNPVMRNSKDVLKGTVQVELAGSSKCFDIFYTFEKTETSFIKLNGNQNFSFADFKLSPPSKLAGLVKVKDRFVVDFNLLLQPVN</sequence>
<dbReference type="Gene3D" id="2.40.128.110">
    <property type="entry name" value="Lipid/polyisoprenoid-binding, YceI-like"/>
    <property type="match status" value="1"/>
</dbReference>